<evidence type="ECO:0000256" key="4">
    <source>
        <dbReference type="ARBA" id="ARBA00022807"/>
    </source>
</evidence>
<protein>
    <recommendedName>
        <fullName evidence="5">Peptidase C1A papain C-terminal domain-containing protein</fullName>
    </recommendedName>
</protein>
<dbReference type="PROSITE" id="PS00639">
    <property type="entry name" value="THIOL_PROTEASE_HIS"/>
    <property type="match status" value="1"/>
</dbReference>
<dbReference type="SUPFAM" id="SSF54001">
    <property type="entry name" value="Cysteine proteinases"/>
    <property type="match status" value="2"/>
</dbReference>
<evidence type="ECO:0000313" key="6">
    <source>
        <dbReference type="EMBL" id="KAK3206905.1"/>
    </source>
</evidence>
<dbReference type="InterPro" id="IPR000668">
    <property type="entry name" value="Peptidase_C1A_C"/>
</dbReference>
<evidence type="ECO:0000256" key="3">
    <source>
        <dbReference type="ARBA" id="ARBA00022801"/>
    </source>
</evidence>
<evidence type="ECO:0000259" key="5">
    <source>
        <dbReference type="SMART" id="SM00645"/>
    </source>
</evidence>
<dbReference type="EMBL" id="JANJYJ010000006">
    <property type="protein sequence ID" value="KAK3206905.1"/>
    <property type="molecule type" value="Genomic_DNA"/>
</dbReference>
<feature type="domain" description="Peptidase C1A papain C-terminal" evidence="5">
    <location>
        <begin position="52"/>
        <end position="200"/>
    </location>
</feature>
<evidence type="ECO:0000313" key="7">
    <source>
        <dbReference type="Proteomes" id="UP001281410"/>
    </source>
</evidence>
<dbReference type="InterPro" id="IPR013128">
    <property type="entry name" value="Peptidase_C1A"/>
</dbReference>
<evidence type="ECO:0000256" key="2">
    <source>
        <dbReference type="ARBA" id="ARBA00022670"/>
    </source>
</evidence>
<accession>A0AAE0E452</accession>
<comment type="caution">
    <text evidence="6">The sequence shown here is derived from an EMBL/GenBank/DDBJ whole genome shotgun (WGS) entry which is preliminary data.</text>
</comment>
<gene>
    <name evidence="6" type="ORF">Dsin_020951</name>
</gene>
<dbReference type="GO" id="GO:0006508">
    <property type="term" value="P:proteolysis"/>
    <property type="evidence" value="ECO:0007669"/>
    <property type="project" value="UniProtKB-KW"/>
</dbReference>
<keyword evidence="4" id="KW-0788">Thiol protease</keyword>
<dbReference type="InterPro" id="IPR025660">
    <property type="entry name" value="Pept_his_AS"/>
</dbReference>
<dbReference type="Pfam" id="PF00112">
    <property type="entry name" value="Peptidase_C1"/>
    <property type="match status" value="1"/>
</dbReference>
<organism evidence="6 7">
    <name type="scientific">Dipteronia sinensis</name>
    <dbReference type="NCBI Taxonomy" id="43782"/>
    <lineage>
        <taxon>Eukaryota</taxon>
        <taxon>Viridiplantae</taxon>
        <taxon>Streptophyta</taxon>
        <taxon>Embryophyta</taxon>
        <taxon>Tracheophyta</taxon>
        <taxon>Spermatophyta</taxon>
        <taxon>Magnoliopsida</taxon>
        <taxon>eudicotyledons</taxon>
        <taxon>Gunneridae</taxon>
        <taxon>Pentapetalae</taxon>
        <taxon>rosids</taxon>
        <taxon>malvids</taxon>
        <taxon>Sapindales</taxon>
        <taxon>Sapindaceae</taxon>
        <taxon>Hippocastanoideae</taxon>
        <taxon>Acereae</taxon>
        <taxon>Dipteronia</taxon>
    </lineage>
</organism>
<keyword evidence="7" id="KW-1185">Reference proteome</keyword>
<keyword evidence="2" id="KW-0645">Protease</keyword>
<dbReference type="InterPro" id="IPR038765">
    <property type="entry name" value="Papain-like_cys_pep_sf"/>
</dbReference>
<proteinExistence type="inferred from homology"/>
<dbReference type="PANTHER" id="PTHR12411">
    <property type="entry name" value="CYSTEINE PROTEASE FAMILY C1-RELATED"/>
    <property type="match status" value="1"/>
</dbReference>
<dbReference type="SMART" id="SM00645">
    <property type="entry name" value="Pept_C1"/>
    <property type="match status" value="1"/>
</dbReference>
<sequence length="200" mass="22411">MDKAFEYIIEKEGIATESSYPYKGSDGISDQQKATNISVGEEFLDYGEWIFCGSCYRLNHAVTIMGCGCYWAFSTVAAIEEAFKIKNDQLLKLSELSVQQLVNCDTINGGCNSGCMDNAFGYIIEKRSNLSQLELALGKNFWILENGSSMEVVVILRYCTGEDGTKYSDHHAVTIVRYCTGEDGIKYRLIKNSYLRHHLG</sequence>
<name>A0AAE0E452_9ROSI</name>
<dbReference type="Gene3D" id="3.90.70.10">
    <property type="entry name" value="Cysteine proteinases"/>
    <property type="match status" value="1"/>
</dbReference>
<dbReference type="AlphaFoldDB" id="A0AAE0E452"/>
<evidence type="ECO:0000256" key="1">
    <source>
        <dbReference type="ARBA" id="ARBA00008455"/>
    </source>
</evidence>
<comment type="similarity">
    <text evidence="1">Belongs to the peptidase C1 family.</text>
</comment>
<keyword evidence="3" id="KW-0378">Hydrolase</keyword>
<dbReference type="GO" id="GO:0008234">
    <property type="term" value="F:cysteine-type peptidase activity"/>
    <property type="evidence" value="ECO:0007669"/>
    <property type="project" value="UniProtKB-KW"/>
</dbReference>
<reference evidence="6" key="1">
    <citation type="journal article" date="2023" name="Plant J.">
        <title>Genome sequences and population genomics provide insights into the demographic history, inbreeding, and mutation load of two 'living fossil' tree species of Dipteronia.</title>
        <authorList>
            <person name="Feng Y."/>
            <person name="Comes H.P."/>
            <person name="Chen J."/>
            <person name="Zhu S."/>
            <person name="Lu R."/>
            <person name="Zhang X."/>
            <person name="Li P."/>
            <person name="Qiu J."/>
            <person name="Olsen K.M."/>
            <person name="Qiu Y."/>
        </authorList>
    </citation>
    <scope>NUCLEOTIDE SEQUENCE</scope>
    <source>
        <strain evidence="6">NBL</strain>
    </source>
</reference>
<dbReference type="Proteomes" id="UP001281410">
    <property type="component" value="Unassembled WGS sequence"/>
</dbReference>